<dbReference type="PATRIC" id="fig|1031711.3.peg.3582"/>
<feature type="region of interest" description="Disordered" evidence="3">
    <location>
        <begin position="1"/>
        <end position="48"/>
    </location>
</feature>
<dbReference type="InterPro" id="IPR050287">
    <property type="entry name" value="MTA/SAH_deaminase"/>
</dbReference>
<dbReference type="SUPFAM" id="SSF51338">
    <property type="entry name" value="Composite domain of metallo-dependent hydrolases"/>
    <property type="match status" value="1"/>
</dbReference>
<evidence type="ECO:0000313" key="5">
    <source>
        <dbReference type="EMBL" id="AEG70965.1"/>
    </source>
</evidence>
<dbReference type="Gene3D" id="2.30.40.10">
    <property type="entry name" value="Urease, subunit C, domain 1"/>
    <property type="match status" value="1"/>
</dbReference>
<evidence type="ECO:0000259" key="4">
    <source>
        <dbReference type="Pfam" id="PF01979"/>
    </source>
</evidence>
<keyword evidence="5" id="KW-0614">Plasmid</keyword>
<dbReference type="SUPFAM" id="SSF51556">
    <property type="entry name" value="Metallo-dependent hydrolases"/>
    <property type="match status" value="1"/>
</dbReference>
<sequence>MDTVPGGELSDRRQPGAGAHVAVADPRPHAGDDLAGDGHARFEGDQPLHGDAARVGAWAGRGTPAGVGDTAGCPWASIFLKTTPIGCEHAPLRLNSGDSISMMHTTSTRPRRGVVDHARATRCPWARAQRRPGVGAWIATLDFEEVRQMRKQGVAAGMRGAAGTKQWKWMRHLVVVLSAWVLVLVQPAWAASQADARLVVQNALIFTMADGQQTPFVGHLVVGSDGRILEVGAGAGTSLAPEARHVDAAGMWMLPGFVSAHSHLWQSAFSGIASDQNLEGWIDQLYGQEAPRLGAGDLYALTQRGGLHHLAHGVTTVFNLTFTGADKTGTVDRCQLRGALDAGVRVVHGFNIRKISDQWTVDDARARTARFLQWAALQPEHERYLGTAIAGAGAYYDAPEQARAEAQFMREFRLMNQQHYLESPAGSPAERARYASMQRAGLVGPDLIFGHFIHTTPEILADAVRAGASMTWNPLSNGRLGSGTADVVRYREQGLRIGMGLDGEASADRADPFANMRAGLYQIRAMYRSASVLSPYDVLRMHTVGSAEVLHLQDRVGSLSVGKYADFLLLDPREFTPYKEPYAALVFAAGVEHIRAVYVGGQLVTAPSSRADMLLQARGRVAC</sequence>
<feature type="compositionally biased region" description="Basic and acidic residues" evidence="3">
    <location>
        <begin position="26"/>
        <end position="48"/>
    </location>
</feature>
<name>F6G8D6_RALS8</name>
<feature type="domain" description="Amidohydrolase-related" evidence="4">
    <location>
        <begin position="253"/>
        <end position="604"/>
    </location>
</feature>
<geneLocation type="plasmid" evidence="6"/>
<protein>
    <submittedName>
        <fullName evidence="5">Hydroxydechloroatrazine ethylaminohydrolase</fullName>
    </submittedName>
</protein>
<evidence type="ECO:0000256" key="2">
    <source>
        <dbReference type="ARBA" id="ARBA00022801"/>
    </source>
</evidence>
<dbReference type="Proteomes" id="UP000007953">
    <property type="component" value="Plasmid megaplasmid"/>
</dbReference>
<keyword evidence="2 5" id="KW-0378">Hydrolase</keyword>
<dbReference type="InterPro" id="IPR032466">
    <property type="entry name" value="Metal_Hydrolase"/>
</dbReference>
<reference evidence="5 6" key="1">
    <citation type="journal article" date="2011" name="J. Bacteriol.">
        <title>Complete genome sequence of the plant pathogen Ralstonia solanacearum strain Po82.</title>
        <authorList>
            <person name="Xu J."/>
            <person name="Zheng H.J."/>
            <person name="Liu L."/>
            <person name="Pan Z.C."/>
            <person name="Prior P."/>
            <person name="Tang B."/>
            <person name="Xu J.S."/>
            <person name="Zhang H."/>
            <person name="Tian Q."/>
            <person name="Zhang L.Q."/>
            <person name="Feng J."/>
        </authorList>
    </citation>
    <scope>NUCLEOTIDE SEQUENCE [LARGE SCALE GENOMIC DNA]</scope>
    <source>
        <strain evidence="6">Po82</strain>
    </source>
</reference>
<dbReference type="PANTHER" id="PTHR43794:SF11">
    <property type="entry name" value="AMIDOHYDROLASE-RELATED DOMAIN-CONTAINING PROTEIN"/>
    <property type="match status" value="1"/>
</dbReference>
<organism evidence="5 6">
    <name type="scientific">Ralstonia solanacearum (strain Po82)</name>
    <dbReference type="NCBI Taxonomy" id="1031711"/>
    <lineage>
        <taxon>Bacteria</taxon>
        <taxon>Pseudomonadati</taxon>
        <taxon>Pseudomonadota</taxon>
        <taxon>Betaproteobacteria</taxon>
        <taxon>Burkholderiales</taxon>
        <taxon>Burkholderiaceae</taxon>
        <taxon>Ralstonia</taxon>
        <taxon>Ralstonia solanacearum species complex</taxon>
    </lineage>
</organism>
<dbReference type="Gene3D" id="3.20.20.140">
    <property type="entry name" value="Metal-dependent hydrolases"/>
    <property type="match status" value="1"/>
</dbReference>
<dbReference type="HOGENOM" id="CLU_012358_2_3_4"/>
<comment type="similarity">
    <text evidence="1">Belongs to the metallo-dependent hydrolases superfamily. ATZ/TRZ family.</text>
</comment>
<evidence type="ECO:0000313" key="6">
    <source>
        <dbReference type="Proteomes" id="UP000007953"/>
    </source>
</evidence>
<accession>F6G8D6</accession>
<dbReference type="Pfam" id="PF01979">
    <property type="entry name" value="Amidohydro_1"/>
    <property type="match status" value="1"/>
</dbReference>
<evidence type="ECO:0000256" key="1">
    <source>
        <dbReference type="ARBA" id="ARBA00006745"/>
    </source>
</evidence>
<dbReference type="InterPro" id="IPR006680">
    <property type="entry name" value="Amidohydro-rel"/>
</dbReference>
<dbReference type="KEGG" id="rsn:RSPO_m00324"/>
<dbReference type="GO" id="GO:0016810">
    <property type="term" value="F:hydrolase activity, acting on carbon-nitrogen (but not peptide) bonds"/>
    <property type="evidence" value="ECO:0007669"/>
    <property type="project" value="InterPro"/>
</dbReference>
<evidence type="ECO:0000256" key="3">
    <source>
        <dbReference type="SAM" id="MobiDB-lite"/>
    </source>
</evidence>
<gene>
    <name evidence="5" type="primary">atzB</name>
    <name evidence="5" type="ordered locus">RSPO_m00324</name>
</gene>
<dbReference type="InterPro" id="IPR011059">
    <property type="entry name" value="Metal-dep_hydrolase_composite"/>
</dbReference>
<proteinExistence type="inferred from homology"/>
<dbReference type="PANTHER" id="PTHR43794">
    <property type="entry name" value="AMINOHYDROLASE SSNA-RELATED"/>
    <property type="match status" value="1"/>
</dbReference>
<dbReference type="EMBL" id="CP002820">
    <property type="protein sequence ID" value="AEG70965.1"/>
    <property type="molecule type" value="Genomic_DNA"/>
</dbReference>
<dbReference type="AlphaFoldDB" id="F6G8D6"/>